<evidence type="ECO:0000313" key="2">
    <source>
        <dbReference type="EMBL" id="OGC46262.1"/>
    </source>
</evidence>
<comment type="caution">
    <text evidence="2">The sequence shown here is derived from an EMBL/GenBank/DDBJ whole genome shotgun (WGS) entry which is preliminary data.</text>
</comment>
<gene>
    <name evidence="2" type="ORF">A2V49_04635</name>
</gene>
<protein>
    <recommendedName>
        <fullName evidence="4">DUF4015 domain-containing protein</fullName>
    </recommendedName>
</protein>
<keyword evidence="1" id="KW-0472">Membrane</keyword>
<feature type="transmembrane region" description="Helical" evidence="1">
    <location>
        <begin position="6"/>
        <end position="23"/>
    </location>
</feature>
<dbReference type="Proteomes" id="UP000178615">
    <property type="component" value="Unassembled WGS sequence"/>
</dbReference>
<reference evidence="2 3" key="1">
    <citation type="journal article" date="2016" name="Nat. Commun.">
        <title>Thousands of microbial genomes shed light on interconnected biogeochemical processes in an aquifer system.</title>
        <authorList>
            <person name="Anantharaman K."/>
            <person name="Brown C.T."/>
            <person name="Hug L.A."/>
            <person name="Sharon I."/>
            <person name="Castelle C.J."/>
            <person name="Probst A.J."/>
            <person name="Thomas B.C."/>
            <person name="Singh A."/>
            <person name="Wilkins M.J."/>
            <person name="Karaoz U."/>
            <person name="Brodie E.L."/>
            <person name="Williams K.H."/>
            <person name="Hubbard S.S."/>
            <person name="Banfield J.F."/>
        </authorList>
    </citation>
    <scope>NUCLEOTIDE SEQUENCE [LARGE SCALE GENOMIC DNA]</scope>
</reference>
<name>A0A1F4UN25_UNCKA</name>
<proteinExistence type="predicted"/>
<keyword evidence="1" id="KW-1133">Transmembrane helix</keyword>
<evidence type="ECO:0008006" key="4">
    <source>
        <dbReference type="Google" id="ProtNLM"/>
    </source>
</evidence>
<accession>A0A1F4UN25</accession>
<dbReference type="EMBL" id="MEUV01000010">
    <property type="protein sequence ID" value="OGC46262.1"/>
    <property type="molecule type" value="Genomic_DNA"/>
</dbReference>
<evidence type="ECO:0000256" key="1">
    <source>
        <dbReference type="SAM" id="Phobius"/>
    </source>
</evidence>
<keyword evidence="1" id="KW-0812">Transmembrane</keyword>
<dbReference type="AlphaFoldDB" id="A0A1F4UN25"/>
<organism evidence="2 3">
    <name type="scientific">candidate division WWE3 bacterium RBG_19FT_COMBO_34_6</name>
    <dbReference type="NCBI Taxonomy" id="1802612"/>
    <lineage>
        <taxon>Bacteria</taxon>
        <taxon>Katanobacteria</taxon>
    </lineage>
</organism>
<evidence type="ECO:0000313" key="3">
    <source>
        <dbReference type="Proteomes" id="UP000178615"/>
    </source>
</evidence>
<sequence>MKNNNLIKIFLFIILILILFLFIRQTNKKSTLDPNLSNPTAPDKPSSIRIATNLQNENIVDTLNKYANADDIIEVRAREVNKLNSIKIGKPLLIYGKNDDQQESFKTAILNNIKIIGYNLEDARISKDELVNKEKEAYEVAKENGLFYVFAPLAIHAEKYGAELGQNADAVVIQLRNYQLMDNFSEKVKEMSENIKMNNKNVEVWVQLDINARIPGEQDARKKLTSDELIKQIEQIDEYVDLISLYYPPSDPDVVIDVITQIR</sequence>